<organism evidence="1 2">
    <name type="scientific">Candolleomyces aberdarensis</name>
    <dbReference type="NCBI Taxonomy" id="2316362"/>
    <lineage>
        <taxon>Eukaryota</taxon>
        <taxon>Fungi</taxon>
        <taxon>Dikarya</taxon>
        <taxon>Basidiomycota</taxon>
        <taxon>Agaricomycotina</taxon>
        <taxon>Agaricomycetes</taxon>
        <taxon>Agaricomycetidae</taxon>
        <taxon>Agaricales</taxon>
        <taxon>Agaricineae</taxon>
        <taxon>Psathyrellaceae</taxon>
        <taxon>Candolleomyces</taxon>
    </lineage>
</organism>
<dbReference type="AlphaFoldDB" id="A0A4Q2DJ21"/>
<dbReference type="Proteomes" id="UP000290288">
    <property type="component" value="Unassembled WGS sequence"/>
</dbReference>
<keyword evidence="2" id="KW-1185">Reference proteome</keyword>
<proteinExistence type="predicted"/>
<dbReference type="OrthoDB" id="2852786at2759"/>
<protein>
    <recommendedName>
        <fullName evidence="3">F-box domain-containing protein</fullName>
    </recommendedName>
</protein>
<dbReference type="EMBL" id="SDEE01000182">
    <property type="protein sequence ID" value="RXW19809.1"/>
    <property type="molecule type" value="Genomic_DNA"/>
</dbReference>
<accession>A0A4Q2DJ21</accession>
<evidence type="ECO:0008006" key="3">
    <source>
        <dbReference type="Google" id="ProtNLM"/>
    </source>
</evidence>
<gene>
    <name evidence="1" type="ORF">EST38_g6059</name>
</gene>
<sequence>MSSTTNILGSLPTAPVNLAPGGGPLLAVQPCAQCDEAHLNPMFMSYADVPLEIVEGIIGSVADPLELYRLSRLCSKFRALVIYVLHGRLSNMLKGFGMEDSQEFLRLLRRHGIYCAGPTLLPLLFPNVASPCPTRLELHVHNRPTVLAALIDHLHSAGYGSDELHDGQWGVDYFATQYLEYPAFGQTLRRIMRLTKLVYGVLKEVIIFVSKSELTGFLSITEYPTTLLMVYTDGINLHVLYPYLTGRRRGLINLPFPRPPSAVTLPPILRSLLPTFDLKVRLTDWPEYRFHLCEHNGYCPLRLRHQLDHRGLSLGCTMEHPELRPYRPRHRNRILIPQPIPQKPTLCIWRLRCCASCIGNMPYPDQPVNHTGVYIASDLFITD</sequence>
<evidence type="ECO:0000313" key="2">
    <source>
        <dbReference type="Proteomes" id="UP000290288"/>
    </source>
</evidence>
<reference evidence="1 2" key="1">
    <citation type="submission" date="2019-01" db="EMBL/GenBank/DDBJ databases">
        <title>Draft genome sequence of Psathyrella aberdarensis IHI B618.</title>
        <authorList>
            <person name="Buettner E."/>
            <person name="Kellner H."/>
        </authorList>
    </citation>
    <scope>NUCLEOTIDE SEQUENCE [LARGE SCALE GENOMIC DNA]</scope>
    <source>
        <strain evidence="1 2">IHI B618</strain>
    </source>
</reference>
<name>A0A4Q2DJ21_9AGAR</name>
<comment type="caution">
    <text evidence="1">The sequence shown here is derived from an EMBL/GenBank/DDBJ whole genome shotgun (WGS) entry which is preliminary data.</text>
</comment>
<evidence type="ECO:0000313" key="1">
    <source>
        <dbReference type="EMBL" id="RXW19809.1"/>
    </source>
</evidence>